<keyword evidence="2" id="KW-1185">Reference proteome</keyword>
<accession>A0A1W2BZS4</accession>
<name>A0A1W2BZS4_9FIRM</name>
<dbReference type="AlphaFoldDB" id="A0A1W2BZS4"/>
<proteinExistence type="predicted"/>
<evidence type="ECO:0000313" key="2">
    <source>
        <dbReference type="Proteomes" id="UP000192790"/>
    </source>
</evidence>
<evidence type="ECO:0000313" key="1">
    <source>
        <dbReference type="EMBL" id="SMC78429.1"/>
    </source>
</evidence>
<sequence length="72" mass="7525">MVPSLLIAPVTEGTSVVWLPALLLGTATAGDTYNTERRAGMPDRQAVIYSAAVGAVEGGLGKAGLTRRRRSR</sequence>
<protein>
    <submittedName>
        <fullName evidence="1">Uncharacterized protein</fullName>
    </submittedName>
</protein>
<dbReference type="EMBL" id="FWXW01000007">
    <property type="protein sequence ID" value="SMC78429.1"/>
    <property type="molecule type" value="Genomic_DNA"/>
</dbReference>
<organism evidence="1 2">
    <name type="scientific">Papillibacter cinnamivorans DSM 12816</name>
    <dbReference type="NCBI Taxonomy" id="1122930"/>
    <lineage>
        <taxon>Bacteria</taxon>
        <taxon>Bacillati</taxon>
        <taxon>Bacillota</taxon>
        <taxon>Clostridia</taxon>
        <taxon>Eubacteriales</taxon>
        <taxon>Oscillospiraceae</taxon>
        <taxon>Papillibacter</taxon>
    </lineage>
</organism>
<dbReference type="STRING" id="1122930.SAMN02745168_2476"/>
<reference evidence="1 2" key="1">
    <citation type="submission" date="2017-04" db="EMBL/GenBank/DDBJ databases">
        <authorList>
            <person name="Afonso C.L."/>
            <person name="Miller P.J."/>
            <person name="Scott M.A."/>
            <person name="Spackman E."/>
            <person name="Goraichik I."/>
            <person name="Dimitrov K.M."/>
            <person name="Suarez D.L."/>
            <person name="Swayne D.E."/>
        </authorList>
    </citation>
    <scope>NUCLEOTIDE SEQUENCE [LARGE SCALE GENOMIC DNA]</scope>
    <source>
        <strain evidence="1 2">DSM 12816</strain>
    </source>
</reference>
<gene>
    <name evidence="1" type="ORF">SAMN02745168_2476</name>
</gene>
<dbReference type="Proteomes" id="UP000192790">
    <property type="component" value="Unassembled WGS sequence"/>
</dbReference>